<keyword evidence="10" id="KW-0548">Nucleotidyltransferase</keyword>
<accession>A0A7M4FQV8</accession>
<feature type="compositionally biased region" description="Acidic residues" evidence="22">
    <location>
        <begin position="1304"/>
        <end position="1317"/>
    </location>
</feature>
<feature type="domain" description="RNA polymerase N-terminal" evidence="23">
    <location>
        <begin position="235"/>
        <end position="568"/>
    </location>
</feature>
<keyword evidence="6" id="KW-0158">Chromosome</keyword>
<dbReference type="PANTHER" id="PTHR19376">
    <property type="entry name" value="DNA-DIRECTED RNA POLYMERASE"/>
    <property type="match status" value="1"/>
</dbReference>
<dbReference type="SUPFAM" id="SSF64484">
    <property type="entry name" value="beta and beta-prime subunits of DNA dependent RNA-polymerase"/>
    <property type="match status" value="1"/>
</dbReference>
<dbReference type="Pfam" id="PF05000">
    <property type="entry name" value="RNA_pol_Rpb1_4"/>
    <property type="match status" value="1"/>
</dbReference>
<comment type="subunit">
    <text evidence="17">Component of the RNA polymerase I (Pol I) complex consisting of 13 subunits: a ten-subunit catalytic core composed of POLR1A/RPA1, POLR1B/RPA2, POLR1C/RPAC1, POLR1D/RPAC2, POLR1H/RPA12, POLR2E/RPABC1, POLR2F/RPABC2, POLR2H/RPABC3, POLR2K/RPABC4 and POLR2L/RPABC5; a mobile stalk subunit POLR1F/RPA43 protruding from the core and additional subunits homologous to general transcription factors POLR1E/RPA49 and POLR1G/RPA34. Part of Pol I pre-initiation complex (PIC), in which Pol I core assembles with RRN3 and promoter-bound UTBF and SL1/TIF-IB complex. Interacts (via dock II domain) with TOP2A; this interaction may assist Pol I transcription initiation by releasing supercoils occurring during DNA unwinding. Interacts with CAVIN1; this interaction induces the dissociation of Pol I complex paused at rDNA terminator sequences. Interacts with MYO1C. Interacts with ERBB2. Interacts with DDX11. Interacts with RECQL5.</text>
</comment>
<dbReference type="Gene3D" id="1.10.357.120">
    <property type="match status" value="1"/>
</dbReference>
<dbReference type="GO" id="GO:0005736">
    <property type="term" value="C:RNA polymerase I complex"/>
    <property type="evidence" value="ECO:0007669"/>
    <property type="project" value="UniProtKB-ARBA"/>
</dbReference>
<evidence type="ECO:0000256" key="3">
    <source>
        <dbReference type="ARBA" id="ARBA00004604"/>
    </source>
</evidence>
<evidence type="ECO:0000256" key="20">
    <source>
        <dbReference type="ARBA" id="ARBA00083116"/>
    </source>
</evidence>
<dbReference type="InterPro" id="IPR007066">
    <property type="entry name" value="RNA_pol_Rpb1_3"/>
</dbReference>
<dbReference type="GO" id="GO:0046872">
    <property type="term" value="F:metal ion binding"/>
    <property type="evidence" value="ECO:0007669"/>
    <property type="project" value="UniProtKB-KW"/>
</dbReference>
<evidence type="ECO:0000256" key="21">
    <source>
        <dbReference type="ARBA" id="ARBA00083248"/>
    </source>
</evidence>
<evidence type="ECO:0000256" key="18">
    <source>
        <dbReference type="ARBA" id="ARBA00074245"/>
    </source>
</evidence>
<dbReference type="Gene3D" id="1.10.274.100">
    <property type="entry name" value="RNA polymerase Rpb1, domain 3"/>
    <property type="match status" value="1"/>
</dbReference>
<comment type="cofactor">
    <cofactor evidence="1">
        <name>Mg(2+)</name>
        <dbReference type="ChEBI" id="CHEBI:18420"/>
    </cofactor>
</comment>
<dbReference type="Ensembl" id="ENSCPRT00005001723.1">
    <property type="protein sequence ID" value="ENSCPRP00005001466.1"/>
    <property type="gene ID" value="ENSCPRG00005000706.1"/>
</dbReference>
<protein>
    <recommendedName>
        <fullName evidence="18">DNA-directed RNA polymerase I subunit RPA1</fullName>
        <ecNumber evidence="5">2.7.7.6</ecNumber>
    </recommendedName>
    <alternativeName>
        <fullName evidence="20">DNA-directed RNA polymerase I subunit A</fullName>
    </alternativeName>
    <alternativeName>
        <fullName evidence="19">DNA-directed RNA polymerase I subunit rpa1</fullName>
    </alternativeName>
    <alternativeName>
        <fullName evidence="21">RNA polymerase I 194 kDa subunit</fullName>
    </alternativeName>
</protein>
<reference evidence="24" key="2">
    <citation type="submission" date="2025-09" db="UniProtKB">
        <authorList>
            <consortium name="Ensembl"/>
        </authorList>
    </citation>
    <scope>IDENTIFICATION</scope>
</reference>
<dbReference type="FunFam" id="1.10.132.30:FF:000004">
    <property type="entry name" value="DNA-directed RNA polymerase subunit"/>
    <property type="match status" value="1"/>
</dbReference>
<dbReference type="Gene3D" id="3.30.70.2850">
    <property type="match status" value="1"/>
</dbReference>
<dbReference type="InterPro" id="IPR007081">
    <property type="entry name" value="RNA_pol_Rpb1_5"/>
</dbReference>
<evidence type="ECO:0000256" key="2">
    <source>
        <dbReference type="ARBA" id="ARBA00004286"/>
    </source>
</evidence>
<dbReference type="CDD" id="cd01435">
    <property type="entry name" value="RNAP_I_RPA1_N"/>
    <property type="match status" value="1"/>
</dbReference>
<reference evidence="24" key="1">
    <citation type="submission" date="2025-08" db="UniProtKB">
        <authorList>
            <consortium name="Ensembl"/>
        </authorList>
    </citation>
    <scope>IDENTIFICATION</scope>
</reference>
<dbReference type="InterPro" id="IPR045867">
    <property type="entry name" value="DNA-dir_RpoC_beta_prime"/>
</dbReference>
<comment type="catalytic activity">
    <reaction evidence="16">
        <text>RNA(n) + a ribonucleoside 5'-triphosphate = RNA(n+1) + diphosphate</text>
        <dbReference type="Rhea" id="RHEA:21248"/>
        <dbReference type="Rhea" id="RHEA-COMP:14527"/>
        <dbReference type="Rhea" id="RHEA-COMP:17342"/>
        <dbReference type="ChEBI" id="CHEBI:33019"/>
        <dbReference type="ChEBI" id="CHEBI:61557"/>
        <dbReference type="ChEBI" id="CHEBI:140395"/>
        <dbReference type="EC" id="2.7.7.6"/>
    </reaction>
    <physiologicalReaction direction="left-to-right" evidence="16">
        <dbReference type="Rhea" id="RHEA:21249"/>
    </physiologicalReaction>
</comment>
<dbReference type="Pfam" id="PF04998">
    <property type="entry name" value="RNA_pol_Rpb1_5"/>
    <property type="match status" value="1"/>
</dbReference>
<dbReference type="GO" id="GO:0005694">
    <property type="term" value="C:chromosome"/>
    <property type="evidence" value="ECO:0007669"/>
    <property type="project" value="UniProtKB-SubCell"/>
</dbReference>
<keyword evidence="13" id="KW-0460">Magnesium</keyword>
<evidence type="ECO:0000256" key="17">
    <source>
        <dbReference type="ARBA" id="ARBA00065144"/>
    </source>
</evidence>
<dbReference type="GO" id="GO:0003677">
    <property type="term" value="F:DNA binding"/>
    <property type="evidence" value="ECO:0007669"/>
    <property type="project" value="InterPro"/>
</dbReference>
<name>A0A7M4FQV8_CROPO</name>
<dbReference type="Gene3D" id="6.10.250.2940">
    <property type="match status" value="1"/>
</dbReference>
<dbReference type="GO" id="GO:0006351">
    <property type="term" value="P:DNA-templated transcription"/>
    <property type="evidence" value="ECO:0007669"/>
    <property type="project" value="InterPro"/>
</dbReference>
<dbReference type="InterPro" id="IPR007083">
    <property type="entry name" value="RNA_pol_Rpb1_4"/>
</dbReference>
<dbReference type="Gene3D" id="3.30.1490.180">
    <property type="entry name" value="RNA polymerase ii"/>
    <property type="match status" value="1"/>
</dbReference>
<dbReference type="GO" id="GO:0003899">
    <property type="term" value="F:DNA-directed RNA polymerase activity"/>
    <property type="evidence" value="ECO:0007669"/>
    <property type="project" value="UniProtKB-EC"/>
</dbReference>
<dbReference type="EC" id="2.7.7.6" evidence="5"/>
<dbReference type="FunFam" id="1.10.274.100:FF:000004">
    <property type="entry name" value="DNA-directed RNA polymerase subunit"/>
    <property type="match status" value="1"/>
</dbReference>
<sequence length="1574" mass="178174">MPFSSWPGYGGSKCVCVFCVCTFLCNSSASQAIQSTRLTLFSPFQKLYFLIRGSCLNCCLLTCTRAVVHLLLSQLKVLEKGLLHAVYDLEAVLNRFLDENADATGLEIEEELSRHVNEMLQNNQLGDQCSNVKNVCECRSKLIAQFWKLHMTSKRCPNSKRSLVRKEHNSKLTVTYPTVVRQKSAIDESHMGKRGYMTPISAKEHVTALWKNEGFFLSHLFLGLEVGEHSGFSPDMFFLDLVMVPPSRYRPVNRLGDQMFTNGQTVNLQAVMKDVQMIRKLLAFMAQEQSQSIKIGENEVQEITNWTGSTADKLYNIWVRLQSHVNIVFDSDMDKLISDKYPGIRQILEKKEGLFRKHMMGKRVDYAARSVICPDMYIGTNEIGIPMVFATKLTYPQPVTPWNIKELRQAVINGPNVHPGASMVINEDGSRTILSTTSQTQRESIAKQLLTPPTGAPKSAMKIVCRHVKNGDVLLLNRQPTLHRPSIQAHRARILPGEKVLRLHYANCKAYNADFDGDEMNAHFPQSELGRAEAYTLACTDEQYLVPKDGKPLAGLIQDHMISGASMTIRGCFFTREQYMELVYRGLTDKKGRVKILPPAIMKPQQLWTGKQVVSTLLINVIPENHIPLNLSGKAQIGAKAWVKGPVNRIPGLNLDSMCESQVVMREGELLCGVLDKAHYGSSAFGLVHCCYEVYGGETSGKVLTCLARLFTAYLQLYRGFTMGVEDILVKPRADHKRGKIIEESTYCGTKAVRAAFNLPETTSHEEIQGKWQDAHLCKDQRDFNMVDLKFKEEVNNYSNEVNKVCMPLGLHRSFPENNLQLMVQSGAKGSTVNTMQISCLLGQIELEGRRPPLMASGKSLPCFQPYDFSPRSGGFVTGRFLTGIKPAEFFFHCMAGREGLVDTAVKTSRSGYLQRCIIKHLEGLVVQYDLTVRDSDGSVVQFLYGEDGLDIPKTPFLQPKQFPFIADNYEVIEKTKHLDEALSRMDPHQASQQFRAIKKWQAKHQGSLAREGAFLLFTRKKMASLREQISEGETKNGRSPATQQLLSMWYELDEKKRRKYLKKTSKCPDPSFAVWRPDIHFASVSETFEVAVENYIREWEAQNNSNYVKSELSYDRLKNLLYLKWQRSLCDPGEAVGLLAAQSIGEPSTQMTLNTFHFAGRGEMNVTLGIPRLREILMVASAKIKTPMMSVPVLNTKKAQKRVKRLKKQLTRVYLADVLQNIKIDESLCIEDKQSKYRRYQIRFHFLPYESYREEKCLKPRDILHFMETRLFKIMLETVKRKSTKMASFSAINTRKVTQKDLDGDDGDDNEVEAEEEGRPVDGEAEEGDADATDTKRKENQEEEVDYESEEEVNEENGDENSEDEEGPLLDDKRAEESEEGSNLPLMKAYFDLSSFLESLMQNTVVHETKGITRCFLNESTNKKGERELILNTEGINLSELFKYSDVLDLSRLYSNDIHAMAKTYGIEAALRVIEKEIKDVFAVYGIVVNPRHLSLVADYMCFEGVYKPLNRYGIQSSSSPLQQMTFETSYKFLKEATMMGAHDELRSPSACLVVGKVVKGGTGLFDLKQPLT</sequence>
<feature type="compositionally biased region" description="Acidic residues" evidence="22">
    <location>
        <begin position="1324"/>
        <end position="1333"/>
    </location>
</feature>
<dbReference type="Gene3D" id="1.10.132.30">
    <property type="match status" value="1"/>
</dbReference>
<dbReference type="Pfam" id="PF04983">
    <property type="entry name" value="RNA_pol_Rpb1_3"/>
    <property type="match status" value="1"/>
</dbReference>
<dbReference type="Pfam" id="PF00623">
    <property type="entry name" value="RNA_pol_Rpb1_2"/>
    <property type="match status" value="1"/>
</dbReference>
<evidence type="ECO:0000256" key="10">
    <source>
        <dbReference type="ARBA" id="ARBA00022695"/>
    </source>
</evidence>
<dbReference type="SMART" id="SM00663">
    <property type="entry name" value="RPOLA_N"/>
    <property type="match status" value="1"/>
</dbReference>
<dbReference type="InterPro" id="IPR047107">
    <property type="entry name" value="DNA-dir_RNA_pol1_lsu_C"/>
</dbReference>
<dbReference type="InterPro" id="IPR015699">
    <property type="entry name" value="DNA-dir_RNA_pol1_lsu_N"/>
</dbReference>
<dbReference type="InterPro" id="IPR006592">
    <property type="entry name" value="RNA_pol_N"/>
</dbReference>
<evidence type="ECO:0000256" key="6">
    <source>
        <dbReference type="ARBA" id="ARBA00022454"/>
    </source>
</evidence>
<evidence type="ECO:0000259" key="23">
    <source>
        <dbReference type="SMART" id="SM00663"/>
    </source>
</evidence>
<proteinExistence type="inferred from homology"/>
<keyword evidence="9" id="KW-0808">Transferase</keyword>
<evidence type="ECO:0000256" key="14">
    <source>
        <dbReference type="ARBA" id="ARBA00023163"/>
    </source>
</evidence>
<keyword evidence="15" id="KW-0539">Nucleus</keyword>
<organism evidence="24 25">
    <name type="scientific">Crocodylus porosus</name>
    <name type="common">Saltwater crocodile</name>
    <name type="synonym">Estuarine crocodile</name>
    <dbReference type="NCBI Taxonomy" id="8502"/>
    <lineage>
        <taxon>Eukaryota</taxon>
        <taxon>Metazoa</taxon>
        <taxon>Chordata</taxon>
        <taxon>Craniata</taxon>
        <taxon>Vertebrata</taxon>
        <taxon>Euteleostomi</taxon>
        <taxon>Archelosauria</taxon>
        <taxon>Archosauria</taxon>
        <taxon>Crocodylia</taxon>
        <taxon>Longirostres</taxon>
        <taxon>Crocodylidae</taxon>
        <taxon>Crocodylus</taxon>
    </lineage>
</organism>
<dbReference type="PANTHER" id="PTHR19376:SF11">
    <property type="entry name" value="DNA-DIRECTED RNA POLYMERASE I SUBUNIT RPA1"/>
    <property type="match status" value="1"/>
</dbReference>
<comment type="subcellular location">
    <subcellularLocation>
        <location evidence="2">Chromosome</location>
    </subcellularLocation>
    <subcellularLocation>
        <location evidence="3">Nucleus</location>
        <location evidence="3">Nucleolus</location>
    </subcellularLocation>
</comment>
<keyword evidence="14" id="KW-0804">Transcription</keyword>
<dbReference type="GeneTree" id="ENSGT00920000149138"/>
<feature type="region of interest" description="Disordered" evidence="22">
    <location>
        <begin position="1299"/>
        <end position="1382"/>
    </location>
</feature>
<comment type="similarity">
    <text evidence="4">Belongs to the RNA polymerase beta' chain family.</text>
</comment>
<evidence type="ECO:0000313" key="24">
    <source>
        <dbReference type="Ensembl" id="ENSCPRP00005001466.1"/>
    </source>
</evidence>
<dbReference type="CDD" id="cd02735">
    <property type="entry name" value="RNAP_I_Rpa1_C"/>
    <property type="match status" value="1"/>
</dbReference>
<evidence type="ECO:0000256" key="8">
    <source>
        <dbReference type="ARBA" id="ARBA00022553"/>
    </source>
</evidence>
<evidence type="ECO:0000256" key="5">
    <source>
        <dbReference type="ARBA" id="ARBA00012418"/>
    </source>
</evidence>
<dbReference type="Proteomes" id="UP000594220">
    <property type="component" value="Unplaced"/>
</dbReference>
<feature type="compositionally biased region" description="Acidic residues" evidence="22">
    <location>
        <begin position="1342"/>
        <end position="1370"/>
    </location>
</feature>
<dbReference type="InterPro" id="IPR042102">
    <property type="entry name" value="RNA_pol_Rpb1_3_sf"/>
</dbReference>
<evidence type="ECO:0000256" key="22">
    <source>
        <dbReference type="SAM" id="MobiDB-lite"/>
    </source>
</evidence>
<keyword evidence="25" id="KW-1185">Reference proteome</keyword>
<dbReference type="InterPro" id="IPR038120">
    <property type="entry name" value="Rpb1_funnel_sf"/>
</dbReference>
<keyword evidence="11" id="KW-0479">Metal-binding</keyword>
<dbReference type="FunFam" id="2.40.40.20:FF:000019">
    <property type="entry name" value="DNA-directed RNA polymerase II subunit RPB1"/>
    <property type="match status" value="1"/>
</dbReference>
<evidence type="ECO:0000256" key="15">
    <source>
        <dbReference type="ARBA" id="ARBA00023242"/>
    </source>
</evidence>
<evidence type="ECO:0000256" key="4">
    <source>
        <dbReference type="ARBA" id="ARBA00006460"/>
    </source>
</evidence>
<evidence type="ECO:0000256" key="7">
    <source>
        <dbReference type="ARBA" id="ARBA00022478"/>
    </source>
</evidence>
<dbReference type="FunFam" id="3.30.1490.180:FF:000003">
    <property type="entry name" value="DNA-directed RNA polymerase subunit"/>
    <property type="match status" value="1"/>
</dbReference>
<keyword evidence="12" id="KW-0862">Zinc</keyword>
<evidence type="ECO:0000256" key="11">
    <source>
        <dbReference type="ARBA" id="ARBA00022723"/>
    </source>
</evidence>
<evidence type="ECO:0000256" key="13">
    <source>
        <dbReference type="ARBA" id="ARBA00022842"/>
    </source>
</evidence>
<keyword evidence="7" id="KW-0240">DNA-directed RNA polymerase</keyword>
<evidence type="ECO:0000256" key="9">
    <source>
        <dbReference type="ARBA" id="ARBA00022679"/>
    </source>
</evidence>
<keyword evidence="8" id="KW-0597">Phosphoprotein</keyword>
<dbReference type="InterPro" id="IPR000722">
    <property type="entry name" value="RNA_pol_asu"/>
</dbReference>
<gene>
    <name evidence="24" type="primary">POLR1A</name>
</gene>
<evidence type="ECO:0000256" key="12">
    <source>
        <dbReference type="ARBA" id="ARBA00022833"/>
    </source>
</evidence>
<evidence type="ECO:0000256" key="1">
    <source>
        <dbReference type="ARBA" id="ARBA00001946"/>
    </source>
</evidence>
<dbReference type="Gene3D" id="2.40.40.20">
    <property type="match status" value="1"/>
</dbReference>
<evidence type="ECO:0000256" key="16">
    <source>
        <dbReference type="ARBA" id="ARBA00047768"/>
    </source>
</evidence>
<evidence type="ECO:0000256" key="19">
    <source>
        <dbReference type="ARBA" id="ARBA00074527"/>
    </source>
</evidence>
<evidence type="ECO:0000313" key="25">
    <source>
        <dbReference type="Proteomes" id="UP000594220"/>
    </source>
</evidence>